<gene>
    <name evidence="2" type="ORF">ACD_71C00020G0002</name>
</gene>
<dbReference type="InterPro" id="IPR036397">
    <property type="entry name" value="RNaseH_sf"/>
</dbReference>
<dbReference type="InterPro" id="IPR048020">
    <property type="entry name" value="Transpos_IS3"/>
</dbReference>
<dbReference type="GO" id="GO:0015074">
    <property type="term" value="P:DNA integration"/>
    <property type="evidence" value="ECO:0007669"/>
    <property type="project" value="InterPro"/>
</dbReference>
<dbReference type="SUPFAM" id="SSF53098">
    <property type="entry name" value="Ribonuclease H-like"/>
    <property type="match status" value="1"/>
</dbReference>
<dbReference type="InterPro" id="IPR050900">
    <property type="entry name" value="Transposase_IS3/IS150/IS904"/>
</dbReference>
<dbReference type="Gene3D" id="3.30.420.10">
    <property type="entry name" value="Ribonuclease H-like superfamily/Ribonuclease H"/>
    <property type="match status" value="1"/>
</dbReference>
<evidence type="ECO:0000313" key="2">
    <source>
        <dbReference type="EMBL" id="EKD44746.1"/>
    </source>
</evidence>
<name>K1Z6A0_9BACT</name>
<dbReference type="AlphaFoldDB" id="K1Z6A0"/>
<organism evidence="2">
    <name type="scientific">uncultured bacterium</name>
    <name type="common">gcode 4</name>
    <dbReference type="NCBI Taxonomy" id="1234023"/>
    <lineage>
        <taxon>Bacteria</taxon>
        <taxon>environmental samples</taxon>
    </lineage>
</organism>
<proteinExistence type="predicted"/>
<dbReference type="PANTHER" id="PTHR46889">
    <property type="entry name" value="TRANSPOSASE INSF FOR INSERTION SEQUENCE IS3B-RELATED"/>
    <property type="match status" value="1"/>
</dbReference>
<dbReference type="InterPro" id="IPR012337">
    <property type="entry name" value="RNaseH-like_sf"/>
</dbReference>
<dbReference type="GO" id="GO:0003676">
    <property type="term" value="F:nucleic acid binding"/>
    <property type="evidence" value="ECO:0007669"/>
    <property type="project" value="InterPro"/>
</dbReference>
<dbReference type="NCBIfam" id="NF033516">
    <property type="entry name" value="transpos_IS3"/>
    <property type="match status" value="1"/>
</dbReference>
<sequence>MKPTDLVRSLLEESNAQSNQNIQSSQPIIPKTNLSHSLLSRIFHVARSSIRYRSIQEQKDILVSTSLQWVHEEHPWYGHRRLSWSLGWSYKRTRRLMKKFNIFALMKKRKNWIKPWDLKQEDMHGKEIETVAGKSKIQNYLSKLSPIAPNIVWRSDFTHIIFRGVHLYLATVLDDYTKEIVGYALSYHHTKELILTAIQNAIENTGGILPEYFHSDQGSEYTSYAVLEFLQLCDILVSMSSKWSPWQNGAQESYYGKLKLELWPTKDYEHIEALILAIHRQIYYYNHKRLHTSLRDTPIWFRLKHEEKIGILLSQNPYPETIWDAMKMKESSELKK</sequence>
<feature type="domain" description="Integrase catalytic" evidence="1">
    <location>
        <begin position="145"/>
        <end position="306"/>
    </location>
</feature>
<dbReference type="InterPro" id="IPR001584">
    <property type="entry name" value="Integrase_cat-core"/>
</dbReference>
<comment type="caution">
    <text evidence="2">The sequence shown here is derived from an EMBL/GenBank/DDBJ whole genome shotgun (WGS) entry which is preliminary data.</text>
</comment>
<reference evidence="2" key="1">
    <citation type="journal article" date="2012" name="Science">
        <title>Fermentation, hydrogen, and sulfur metabolism in multiple uncultivated bacterial phyla.</title>
        <authorList>
            <person name="Wrighton K.C."/>
            <person name="Thomas B.C."/>
            <person name="Sharon I."/>
            <person name="Miller C.S."/>
            <person name="Castelle C.J."/>
            <person name="VerBerkmoes N.C."/>
            <person name="Wilkins M.J."/>
            <person name="Hettich R.L."/>
            <person name="Lipton M.S."/>
            <person name="Williams K.H."/>
            <person name="Long P.E."/>
            <person name="Banfield J.F."/>
        </authorList>
    </citation>
    <scope>NUCLEOTIDE SEQUENCE [LARGE SCALE GENOMIC DNA]</scope>
</reference>
<dbReference type="Pfam" id="PF00665">
    <property type="entry name" value="rve"/>
    <property type="match status" value="1"/>
</dbReference>
<protein>
    <recommendedName>
        <fullName evidence="1">Integrase catalytic domain-containing protein</fullName>
    </recommendedName>
</protein>
<dbReference type="Pfam" id="PF13333">
    <property type="entry name" value="rve_2"/>
    <property type="match status" value="1"/>
</dbReference>
<accession>K1Z6A0</accession>
<evidence type="ECO:0000259" key="1">
    <source>
        <dbReference type="PROSITE" id="PS50994"/>
    </source>
</evidence>
<dbReference type="PANTHER" id="PTHR46889:SF5">
    <property type="entry name" value="INTEGRASE PROTEIN"/>
    <property type="match status" value="1"/>
</dbReference>
<dbReference type="EMBL" id="AMFJ01028751">
    <property type="protein sequence ID" value="EKD44746.1"/>
    <property type="molecule type" value="Genomic_DNA"/>
</dbReference>
<dbReference type="PROSITE" id="PS50994">
    <property type="entry name" value="INTEGRASE"/>
    <property type="match status" value="1"/>
</dbReference>